<comment type="caution">
    <text evidence="3">The sequence shown here is derived from an EMBL/GenBank/DDBJ whole genome shotgun (WGS) entry which is preliminary data.</text>
</comment>
<dbReference type="Proteomes" id="UP000491181">
    <property type="component" value="Unassembled WGS sequence"/>
</dbReference>
<feature type="domain" description="BACON" evidence="2">
    <location>
        <begin position="147"/>
        <end position="193"/>
    </location>
</feature>
<organism evidence="3 6">
    <name type="scientific">Bacteroides acidifaciens</name>
    <dbReference type="NCBI Taxonomy" id="85831"/>
    <lineage>
        <taxon>Bacteria</taxon>
        <taxon>Pseudomonadati</taxon>
        <taxon>Bacteroidota</taxon>
        <taxon>Bacteroidia</taxon>
        <taxon>Bacteroidales</taxon>
        <taxon>Bacteroidaceae</taxon>
        <taxon>Bacteroides</taxon>
    </lineage>
</organism>
<evidence type="ECO:0000313" key="3">
    <source>
        <dbReference type="EMBL" id="GFH86653.1"/>
    </source>
</evidence>
<evidence type="ECO:0000313" key="4">
    <source>
        <dbReference type="EMBL" id="TFU45567.1"/>
    </source>
</evidence>
<reference evidence="4 5" key="1">
    <citation type="submission" date="2019-03" db="EMBL/GenBank/DDBJ databases">
        <title>Diversity of the mouse oral microbiome.</title>
        <authorList>
            <person name="Joseph S."/>
            <person name="Aduse-Opoku J."/>
            <person name="Curtis M."/>
            <person name="Wade W."/>
            <person name="Hashim A."/>
        </authorList>
    </citation>
    <scope>NUCLEOTIDE SEQUENCE [LARGE SCALE GENOMIC DNA]</scope>
    <source>
        <strain evidence="4 5">P2318</strain>
    </source>
</reference>
<evidence type="ECO:0000313" key="5">
    <source>
        <dbReference type="Proteomes" id="UP000298073"/>
    </source>
</evidence>
<dbReference type="CDD" id="cd14948">
    <property type="entry name" value="BACON"/>
    <property type="match status" value="2"/>
</dbReference>
<dbReference type="RefSeq" id="WP_135039187.1">
    <property type="nucleotide sequence ID" value="NZ_BLLS01000051.1"/>
</dbReference>
<dbReference type="InterPro" id="IPR013783">
    <property type="entry name" value="Ig-like_fold"/>
</dbReference>
<protein>
    <recommendedName>
        <fullName evidence="2">BACON domain-containing protein</fullName>
    </recommendedName>
</protein>
<evidence type="ECO:0000256" key="1">
    <source>
        <dbReference type="SAM" id="SignalP"/>
    </source>
</evidence>
<proteinExistence type="predicted"/>
<dbReference type="Gene3D" id="2.60.40.10">
    <property type="entry name" value="Immunoglobulins"/>
    <property type="match status" value="2"/>
</dbReference>
<dbReference type="OrthoDB" id="1066137at2"/>
<accession>A0A7J0A2P9</accession>
<feature type="domain" description="BACON" evidence="2">
    <location>
        <begin position="62"/>
        <end position="111"/>
    </location>
</feature>
<sequence>MKKIFSLLLFALCAISYTACTNEEGIEYVQESSIKIVSRDVSFPAAASQGIIEVEAPGEISVKTSGQGWCTTTVSGSTIQVNVEQNPGLEGRTSMLTIRCGADSTRIAVHQSGVIFELSAGSQIMADDKAATYSFDLTCNTELTLNSSEEWISVAVEDGKMNITLKENNTGHIRKGNITYTAGTYQDAIQVTQCEFDKDLAGDYRLYFTDSEDGKLKYLSTTLSKSGNTYSILLNGLNLTIPVAYNQKTRELTVNGGKYMGDYGSYKVHTVIWDTNEGYLTWDTSVSMAGTFEYGEEEDGKYTILSFKDNGSWGNYHPDAICLEAFTATPPSKETHLGSLMGMVEPFLYRTHDDEIPAVASALKINTAKRCTGFSIR</sequence>
<feature type="chain" id="PRO_5036400188" description="BACON domain-containing protein" evidence="1">
    <location>
        <begin position="22"/>
        <end position="377"/>
    </location>
</feature>
<name>A0A7J0A2P9_9BACE</name>
<reference evidence="3 6" key="2">
    <citation type="journal article" date="2020" name="Microbiome">
        <title>Single-cell genomics of uncultured bacteria reveals dietary fiber responders in the mouse gut microbiota.</title>
        <authorList>
            <person name="Chijiiwa R."/>
            <person name="Hosokawa M."/>
            <person name="Kogawa M."/>
            <person name="Nishikawa Y."/>
            <person name="Ide K."/>
            <person name="Sakanashi C."/>
            <person name="Takahashi K."/>
            <person name="Takeyama H."/>
        </authorList>
    </citation>
    <scope>NUCLEOTIDE SEQUENCE [LARGE SCALE GENOMIC DNA]</scope>
    <source>
        <strain evidence="3">IMSAGC_001</strain>
    </source>
</reference>
<feature type="signal peptide" evidence="1">
    <location>
        <begin position="1"/>
        <end position="21"/>
    </location>
</feature>
<dbReference type="EMBL" id="BLLS01000051">
    <property type="protein sequence ID" value="GFH86653.1"/>
    <property type="molecule type" value="Genomic_DNA"/>
</dbReference>
<dbReference type="Pfam" id="PF13004">
    <property type="entry name" value="BACON"/>
    <property type="match status" value="2"/>
</dbReference>
<dbReference type="InterPro" id="IPR024361">
    <property type="entry name" value="BACON"/>
</dbReference>
<evidence type="ECO:0000313" key="6">
    <source>
        <dbReference type="Proteomes" id="UP000491181"/>
    </source>
</evidence>
<dbReference type="AlphaFoldDB" id="A0A7J0A2P9"/>
<dbReference type="EMBL" id="SPPV01000058">
    <property type="protein sequence ID" value="TFU45567.1"/>
    <property type="molecule type" value="Genomic_DNA"/>
</dbReference>
<gene>
    <name evidence="4" type="ORF">E4T97_18285</name>
    <name evidence="3" type="ORF">IMSAGC001_02063</name>
</gene>
<evidence type="ECO:0000259" key="2">
    <source>
        <dbReference type="Pfam" id="PF13004"/>
    </source>
</evidence>
<dbReference type="Proteomes" id="UP000298073">
    <property type="component" value="Unassembled WGS sequence"/>
</dbReference>
<keyword evidence="1" id="KW-0732">Signal</keyword>